<proteinExistence type="predicted"/>
<dbReference type="EMBL" id="CP060096">
    <property type="protein sequence ID" value="QSZ26683.1"/>
    <property type="molecule type" value="Genomic_DNA"/>
</dbReference>
<organism evidence="2 3">
    <name type="scientific">Aceticella autotrophica</name>
    <dbReference type="NCBI Taxonomy" id="2755338"/>
    <lineage>
        <taxon>Bacteria</taxon>
        <taxon>Bacillati</taxon>
        <taxon>Bacillota</taxon>
        <taxon>Clostridia</taxon>
        <taxon>Thermoanaerobacterales</taxon>
        <taxon>Thermoanaerobacteraceae</taxon>
        <taxon>Aceticella</taxon>
    </lineage>
</organism>
<dbReference type="Pfam" id="PF20229">
    <property type="entry name" value="ChrB_N"/>
    <property type="match status" value="1"/>
</dbReference>
<gene>
    <name evidence="2" type="ORF">ACETAC_07155</name>
</gene>
<evidence type="ECO:0000259" key="1">
    <source>
        <dbReference type="Pfam" id="PF20229"/>
    </source>
</evidence>
<dbReference type="InterPro" id="IPR046858">
    <property type="entry name" value="ChrB_N"/>
</dbReference>
<accession>A0A975AUJ4</accession>
<dbReference type="KEGG" id="aaut:ACETAC_07155"/>
<reference evidence="2" key="1">
    <citation type="submission" date="2020-08" db="EMBL/GenBank/DDBJ databases">
        <title>Genomic insights into the carbon and energy metabolism of the first obligate autotrophic acetogenic bacterium Aceticella autotrophica gen. nov., sp. nov.</title>
        <authorList>
            <person name="Toshchakov S.V."/>
            <person name="Elcheninov A.G."/>
            <person name="Kublanov I.V."/>
            <person name="Frolov E.N."/>
            <person name="Lebedinsky A.V."/>
        </authorList>
    </citation>
    <scope>NUCLEOTIDE SEQUENCE</scope>
    <source>
        <strain evidence="2">3443-3Ac</strain>
    </source>
</reference>
<evidence type="ECO:0000313" key="2">
    <source>
        <dbReference type="EMBL" id="QSZ26683.1"/>
    </source>
</evidence>
<dbReference type="Proteomes" id="UP000671913">
    <property type="component" value="Chromosome"/>
</dbReference>
<dbReference type="AlphaFoldDB" id="A0A975AUJ4"/>
<feature type="domain" description="ChrB N-terminal" evidence="1">
    <location>
        <begin position="18"/>
        <end position="174"/>
    </location>
</feature>
<protein>
    <recommendedName>
        <fullName evidence="1">ChrB N-terminal domain-containing protein</fullName>
    </recommendedName>
</protein>
<keyword evidence="3" id="KW-1185">Reference proteome</keyword>
<evidence type="ECO:0000313" key="3">
    <source>
        <dbReference type="Proteomes" id="UP000671913"/>
    </source>
</evidence>
<dbReference type="RefSeq" id="WP_284679363.1">
    <property type="nucleotide sequence ID" value="NZ_CP060096.1"/>
</dbReference>
<name>A0A975AUJ4_9THEO</name>
<sequence>MKWLLFSYKVPSDSSTARVTVWRKVKKMGALYLQQSVCIVPYNKDFLNKVEILKNEISKLNGDFYSFITETTEDEIEKNIIEKFNKQRIEEYLEVKEQCEAFFREIKAEIGRSNLTYAELEENEDELNKLHKWFDNIEKRDIFNTEIKNEVKTLLEKADKDFDLFASLVYEKYKKNE</sequence>